<evidence type="ECO:0000256" key="4">
    <source>
        <dbReference type="NCBIfam" id="TIGR03654"/>
    </source>
</evidence>
<gene>
    <name evidence="8" type="ORF">BRSU_0204</name>
</gene>
<reference evidence="9" key="1">
    <citation type="submission" date="2015-04" db="EMBL/GenBank/DDBJ databases">
        <authorList>
            <person name="Mushtaq Mamoona"/>
        </authorList>
    </citation>
    <scope>NUCLEOTIDE SEQUENCE [LARGE SCALE GENOMIC DNA]</scope>
    <source>
        <strain evidence="9">AN4859/03</strain>
    </source>
</reference>
<dbReference type="InterPro" id="IPR020040">
    <property type="entry name" value="Ribosomal_uL6_a/b-dom"/>
</dbReference>
<evidence type="ECO:0000256" key="5">
    <source>
        <dbReference type="RuleBase" id="RU003869"/>
    </source>
</evidence>
<organism evidence="8 9">
    <name type="scientific">Brachyspira suanatina</name>
    <dbReference type="NCBI Taxonomy" id="381802"/>
    <lineage>
        <taxon>Bacteria</taxon>
        <taxon>Pseudomonadati</taxon>
        <taxon>Spirochaetota</taxon>
        <taxon>Spirochaetia</taxon>
        <taxon>Brachyspirales</taxon>
        <taxon>Brachyspiraceae</taxon>
        <taxon>Brachyspira</taxon>
    </lineage>
</organism>
<evidence type="ECO:0000256" key="2">
    <source>
        <dbReference type="ARBA" id="ARBA00023274"/>
    </source>
</evidence>
<dbReference type="NCBIfam" id="TIGR03654">
    <property type="entry name" value="L6_bact"/>
    <property type="match status" value="1"/>
</dbReference>
<dbReference type="Proteomes" id="UP000043763">
    <property type="component" value="Unassembled WGS sequence"/>
</dbReference>
<dbReference type="Gene3D" id="3.90.930.12">
    <property type="entry name" value="Ribosomal protein L6, alpha-beta domain"/>
    <property type="match status" value="2"/>
</dbReference>
<dbReference type="GO" id="GO:0019843">
    <property type="term" value="F:rRNA binding"/>
    <property type="evidence" value="ECO:0007669"/>
    <property type="project" value="UniProtKB-UniRule"/>
</dbReference>
<evidence type="ECO:0000313" key="9">
    <source>
        <dbReference type="Proteomes" id="UP000043763"/>
    </source>
</evidence>
<feature type="domain" description="Large ribosomal subunit protein uL6 alpha-beta" evidence="7">
    <location>
        <begin position="102"/>
        <end position="174"/>
    </location>
</feature>
<dbReference type="PIRSF" id="PIRSF002162">
    <property type="entry name" value="Ribosomal_L6"/>
    <property type="match status" value="1"/>
</dbReference>
<evidence type="ECO:0000256" key="1">
    <source>
        <dbReference type="ARBA" id="ARBA00022980"/>
    </source>
</evidence>
<dbReference type="Pfam" id="PF00347">
    <property type="entry name" value="Ribosomal_L6"/>
    <property type="match status" value="2"/>
</dbReference>
<dbReference type="SUPFAM" id="SSF56053">
    <property type="entry name" value="Ribosomal protein L6"/>
    <property type="match status" value="2"/>
</dbReference>
<keyword evidence="6" id="KW-0699">rRNA-binding</keyword>
<keyword evidence="6" id="KW-0694">RNA-binding</keyword>
<comment type="similarity">
    <text evidence="5">Belongs to the universal ribosomal protein uL6 family.</text>
</comment>
<dbReference type="RefSeq" id="WP_048593375.1">
    <property type="nucleotide sequence ID" value="NZ_CVLB01000001.1"/>
</dbReference>
<evidence type="ECO:0000256" key="6">
    <source>
        <dbReference type="RuleBase" id="RU003870"/>
    </source>
</evidence>
<dbReference type="PANTHER" id="PTHR11655">
    <property type="entry name" value="60S/50S RIBOSOMAL PROTEIN L6/L9"/>
    <property type="match status" value="1"/>
</dbReference>
<evidence type="ECO:0000259" key="7">
    <source>
        <dbReference type="Pfam" id="PF00347"/>
    </source>
</evidence>
<dbReference type="GO" id="GO:0003735">
    <property type="term" value="F:structural constituent of ribosome"/>
    <property type="evidence" value="ECO:0007669"/>
    <property type="project" value="UniProtKB-UniRule"/>
</dbReference>
<dbReference type="GO" id="GO:0002181">
    <property type="term" value="P:cytoplasmic translation"/>
    <property type="evidence" value="ECO:0007669"/>
    <property type="project" value="TreeGrafter"/>
</dbReference>
<accession>A0A0G4K3I5</accession>
<dbReference type="PANTHER" id="PTHR11655:SF14">
    <property type="entry name" value="LARGE RIBOSOMAL SUBUNIT PROTEIN UL6M"/>
    <property type="match status" value="1"/>
</dbReference>
<dbReference type="PRINTS" id="PR00059">
    <property type="entry name" value="RIBOSOMALL6"/>
</dbReference>
<dbReference type="AlphaFoldDB" id="A0A0G4K3I5"/>
<proteinExistence type="inferred from homology"/>
<dbReference type="InterPro" id="IPR000702">
    <property type="entry name" value="Ribosomal_uL6-like"/>
</dbReference>
<dbReference type="InterPro" id="IPR019906">
    <property type="entry name" value="Ribosomal_uL6_bac-type"/>
</dbReference>
<feature type="domain" description="Large ribosomal subunit protein uL6 alpha-beta" evidence="7">
    <location>
        <begin position="11"/>
        <end position="93"/>
    </location>
</feature>
<keyword evidence="1 5" id="KW-0689">Ribosomal protein</keyword>
<dbReference type="GO" id="GO:0022625">
    <property type="term" value="C:cytosolic large ribosomal subunit"/>
    <property type="evidence" value="ECO:0007669"/>
    <property type="project" value="UniProtKB-UniRule"/>
</dbReference>
<sequence>MSRLANKPIAIPQGVEVKIDGHKVIVKGKRGELTREFFDYIIFELENNSLWVKPPKIESTDEKAIKENKAKYSAQLGLVWKLISNMIEGVTNGYKKVLQLEGTGYRSNVQGDTITLQLGFSSDVKMKIPEGIKVTVEKDTKIIIEGNDKEQVGELAMNIKKKRPVEPYKGKGVRFDGEHVKYKESKKAAK</sequence>
<dbReference type="OrthoDB" id="9805007at2"/>
<keyword evidence="9" id="KW-1185">Reference proteome</keyword>
<evidence type="ECO:0000256" key="3">
    <source>
        <dbReference type="ARBA" id="ARBA00035454"/>
    </source>
</evidence>
<dbReference type="InterPro" id="IPR036789">
    <property type="entry name" value="Ribosomal_uL6-like_a/b-dom_sf"/>
</dbReference>
<name>A0A0G4K3I5_9SPIR</name>
<comment type="function">
    <text evidence="6">This protein binds to the 23S rRNA, and is important in its secondary structure. It is located near the subunit interface in the base of the L7/L12 stalk, and near the tRNA binding site of the peptidyltransferase center.</text>
</comment>
<dbReference type="EMBL" id="CVLB01000001">
    <property type="protein sequence ID" value="CRF31523.1"/>
    <property type="molecule type" value="Genomic_DNA"/>
</dbReference>
<keyword evidence="2 5" id="KW-0687">Ribonucleoprotein</keyword>
<protein>
    <recommendedName>
        <fullName evidence="3 4">50S ribosomal protein L6</fullName>
    </recommendedName>
</protein>
<evidence type="ECO:0000313" key="8">
    <source>
        <dbReference type="EMBL" id="CRF31523.1"/>
    </source>
</evidence>